<feature type="compositionally biased region" description="Polar residues" evidence="1">
    <location>
        <begin position="28"/>
        <end position="50"/>
    </location>
</feature>
<sequence>MAGDSDMSDVNGGSTTTLAPSPAAASDHTMQNVPLPQNSLVVASGSNQVSAHHHGYHGYQSNPMAYAQPTTTPYQPSSVQDAIRHAEVQNLLVAARRLEEQQRQQQGQPNLHAQQQDPGASTAAPNYRFGAPQPVTGQPRAPVPTPYVQSLPTATTGYGLGSLQHYGSSSSTESGSEAGSTSSQSSNSTIGRNKRKREDEGGTGKGKEKEKEKEKEIPPTNHGLPVEAINQLHACYSSMQEQLNSISKSLLTRNEQPAPLISPDSLLQQVLQGFTETNEILREGFRARTDPSKVAKPSGWVGDGDYTSNQEDLRPAKRRKGQLEPMTRGDDKNRLARVVRNFFREVFMGSLDPDVLSSPTLHECTIDNFLLDLTKPPGSAYNKSAKKVFLSAIFDRNIPELTALQPSKSAVEKLFISNFRTERAAFAWSMKKLEHGGKEGERDSKLQYHRRRERKRWLYFRRIKAARRYKETHRHVAMLRTYGVDGMSTDESVHDNGTGRPIYRIHCKRWRHPQATHCLRIFDALHRDSRFRPIRKTRPGAHAHNRVLSGIPSANPPPAGLPSALYCQDWLDRQNDVVKESLDIIESEPYDFSHNAYIEQLADVNNGKLDTIYGYA</sequence>
<feature type="compositionally biased region" description="Polar residues" evidence="1">
    <location>
        <begin position="59"/>
        <end position="79"/>
    </location>
</feature>
<reference evidence="2 3" key="1">
    <citation type="submission" date="2020-07" db="EMBL/GenBank/DDBJ databases">
        <title>Comparative genomics of pyrophilous fungi reveals a link between fire events and developmental genes.</title>
        <authorList>
            <consortium name="DOE Joint Genome Institute"/>
            <person name="Steindorff A.S."/>
            <person name="Carver A."/>
            <person name="Calhoun S."/>
            <person name="Stillman K."/>
            <person name="Liu H."/>
            <person name="Lipzen A."/>
            <person name="Pangilinan J."/>
            <person name="Labutti K."/>
            <person name="Bruns T.D."/>
            <person name="Grigoriev I.V."/>
        </authorList>
    </citation>
    <scope>NUCLEOTIDE SEQUENCE [LARGE SCALE GENOMIC DNA]</scope>
    <source>
        <strain evidence="2 3">CBS 144469</strain>
    </source>
</reference>
<feature type="compositionally biased region" description="Polar residues" evidence="1">
    <location>
        <begin position="109"/>
        <end position="119"/>
    </location>
</feature>
<feature type="region of interest" description="Disordered" evidence="1">
    <location>
        <begin position="289"/>
        <end position="320"/>
    </location>
</feature>
<feature type="compositionally biased region" description="Low complexity" evidence="1">
    <location>
        <begin position="167"/>
        <end position="189"/>
    </location>
</feature>
<feature type="compositionally biased region" description="Basic and acidic residues" evidence="1">
    <location>
        <begin position="196"/>
        <end position="217"/>
    </location>
</feature>
<keyword evidence="3" id="KW-1185">Reference proteome</keyword>
<gene>
    <name evidence="2" type="ORF">DFP72DRAFT_495694</name>
</gene>
<dbReference type="OrthoDB" id="3224221at2759"/>
<dbReference type="EMBL" id="JACGCI010000051">
    <property type="protein sequence ID" value="KAF6751279.1"/>
    <property type="molecule type" value="Genomic_DNA"/>
</dbReference>
<organism evidence="2 3">
    <name type="scientific">Ephemerocybe angulata</name>
    <dbReference type="NCBI Taxonomy" id="980116"/>
    <lineage>
        <taxon>Eukaryota</taxon>
        <taxon>Fungi</taxon>
        <taxon>Dikarya</taxon>
        <taxon>Basidiomycota</taxon>
        <taxon>Agaricomycotina</taxon>
        <taxon>Agaricomycetes</taxon>
        <taxon>Agaricomycetidae</taxon>
        <taxon>Agaricales</taxon>
        <taxon>Agaricineae</taxon>
        <taxon>Psathyrellaceae</taxon>
        <taxon>Ephemerocybe</taxon>
    </lineage>
</organism>
<accession>A0A8H6M2Y4</accession>
<evidence type="ECO:0000313" key="3">
    <source>
        <dbReference type="Proteomes" id="UP000521943"/>
    </source>
</evidence>
<proteinExistence type="predicted"/>
<evidence type="ECO:0000256" key="1">
    <source>
        <dbReference type="SAM" id="MobiDB-lite"/>
    </source>
</evidence>
<feature type="compositionally biased region" description="Polar residues" evidence="1">
    <location>
        <begin position="147"/>
        <end position="156"/>
    </location>
</feature>
<name>A0A8H6M2Y4_9AGAR</name>
<feature type="region of interest" description="Disordered" evidence="1">
    <location>
        <begin position="1"/>
        <end position="79"/>
    </location>
</feature>
<protein>
    <submittedName>
        <fullName evidence="2">Uncharacterized protein</fullName>
    </submittedName>
</protein>
<feature type="region of interest" description="Disordered" evidence="1">
    <location>
        <begin position="99"/>
        <end position="225"/>
    </location>
</feature>
<evidence type="ECO:0000313" key="2">
    <source>
        <dbReference type="EMBL" id="KAF6751279.1"/>
    </source>
</evidence>
<feature type="compositionally biased region" description="Low complexity" evidence="1">
    <location>
        <begin position="14"/>
        <end position="26"/>
    </location>
</feature>
<comment type="caution">
    <text evidence="2">The sequence shown here is derived from an EMBL/GenBank/DDBJ whole genome shotgun (WGS) entry which is preliminary data.</text>
</comment>
<dbReference type="Proteomes" id="UP000521943">
    <property type="component" value="Unassembled WGS sequence"/>
</dbReference>
<dbReference type="AlphaFoldDB" id="A0A8H6M2Y4"/>